<dbReference type="SUPFAM" id="SSF48498">
    <property type="entry name" value="Tetracyclin repressor-like, C-terminal domain"/>
    <property type="match status" value="1"/>
</dbReference>
<dbReference type="SUPFAM" id="SSF46689">
    <property type="entry name" value="Homeodomain-like"/>
    <property type="match status" value="1"/>
</dbReference>
<sequence length="211" mass="22709">MRVSRDQAAENRQNVIDVASRLFRERGFDGIGIKDLMAGAGMTQGAFYKQFQSKEDLAAQASKRALEDAVNRWSRAITENPDDPIGVISAIVEFYLSPEHLGEKMNGCPMVALGADAARQGSDVKASFESGINVHLDILENLIAETGDEKPRDTAMAILSMMIGAMTLSRAVNDTGLAKNILTANAAQIHKIFLFEKSGTPPAAQDDLPGS</sequence>
<keyword evidence="2 4" id="KW-0238">DNA-binding</keyword>
<proteinExistence type="predicted"/>
<dbReference type="EMBL" id="JABBNT010000006">
    <property type="protein sequence ID" value="NMM46474.1"/>
    <property type="molecule type" value="Genomic_DNA"/>
</dbReference>
<name>A0A7Y0E3C2_9PROT</name>
<feature type="domain" description="HTH tetR-type" evidence="5">
    <location>
        <begin position="9"/>
        <end position="69"/>
    </location>
</feature>
<feature type="DNA-binding region" description="H-T-H motif" evidence="4">
    <location>
        <begin position="32"/>
        <end position="51"/>
    </location>
</feature>
<dbReference type="AlphaFoldDB" id="A0A7Y0E3C2"/>
<accession>A0A7Y0E3C2</accession>
<protein>
    <submittedName>
        <fullName evidence="6">TetR/AcrR family transcriptional regulator</fullName>
    </submittedName>
</protein>
<keyword evidence="7" id="KW-1185">Reference proteome</keyword>
<dbReference type="PRINTS" id="PR00455">
    <property type="entry name" value="HTHTETR"/>
</dbReference>
<dbReference type="PROSITE" id="PS50977">
    <property type="entry name" value="HTH_TETR_2"/>
    <property type="match status" value="1"/>
</dbReference>
<comment type="caution">
    <text evidence="6">The sequence shown here is derived from an EMBL/GenBank/DDBJ whole genome shotgun (WGS) entry which is preliminary data.</text>
</comment>
<dbReference type="Pfam" id="PF00440">
    <property type="entry name" value="TetR_N"/>
    <property type="match status" value="1"/>
</dbReference>
<organism evidence="6 7">
    <name type="scientific">Pacificispira spongiicola</name>
    <dbReference type="NCBI Taxonomy" id="2729598"/>
    <lineage>
        <taxon>Bacteria</taxon>
        <taxon>Pseudomonadati</taxon>
        <taxon>Pseudomonadota</taxon>
        <taxon>Alphaproteobacteria</taxon>
        <taxon>Rhodospirillales</taxon>
        <taxon>Rhodospirillaceae</taxon>
        <taxon>Pacificispira</taxon>
    </lineage>
</organism>
<dbReference type="GO" id="GO:0003677">
    <property type="term" value="F:DNA binding"/>
    <property type="evidence" value="ECO:0007669"/>
    <property type="project" value="UniProtKB-UniRule"/>
</dbReference>
<dbReference type="Gene3D" id="1.10.357.10">
    <property type="entry name" value="Tetracycline Repressor, domain 2"/>
    <property type="match status" value="1"/>
</dbReference>
<dbReference type="PANTHER" id="PTHR47506:SF7">
    <property type="entry name" value="TRANSCRIPTIONAL REGULATORY PROTEIN"/>
    <property type="match status" value="1"/>
</dbReference>
<reference evidence="6 7" key="1">
    <citation type="submission" date="2020-04" db="EMBL/GenBank/DDBJ databases">
        <title>Rhodospirillaceae bacterium KN72 isolated from deep sea.</title>
        <authorList>
            <person name="Zhang D.-C."/>
        </authorList>
    </citation>
    <scope>NUCLEOTIDE SEQUENCE [LARGE SCALE GENOMIC DNA]</scope>
    <source>
        <strain evidence="6 7">KN72</strain>
    </source>
</reference>
<keyword evidence="3" id="KW-0804">Transcription</keyword>
<evidence type="ECO:0000256" key="1">
    <source>
        <dbReference type="ARBA" id="ARBA00023015"/>
    </source>
</evidence>
<evidence type="ECO:0000256" key="4">
    <source>
        <dbReference type="PROSITE-ProRule" id="PRU00335"/>
    </source>
</evidence>
<dbReference type="Proteomes" id="UP000539372">
    <property type="component" value="Unassembled WGS sequence"/>
</dbReference>
<dbReference type="PANTHER" id="PTHR47506">
    <property type="entry name" value="TRANSCRIPTIONAL REGULATORY PROTEIN"/>
    <property type="match status" value="1"/>
</dbReference>
<dbReference type="InterPro" id="IPR036271">
    <property type="entry name" value="Tet_transcr_reg_TetR-rel_C_sf"/>
</dbReference>
<evidence type="ECO:0000259" key="5">
    <source>
        <dbReference type="PROSITE" id="PS50977"/>
    </source>
</evidence>
<dbReference type="Gene3D" id="1.10.10.60">
    <property type="entry name" value="Homeodomain-like"/>
    <property type="match status" value="1"/>
</dbReference>
<keyword evidence="1" id="KW-0805">Transcription regulation</keyword>
<evidence type="ECO:0000256" key="2">
    <source>
        <dbReference type="ARBA" id="ARBA00023125"/>
    </source>
</evidence>
<evidence type="ECO:0000313" key="7">
    <source>
        <dbReference type="Proteomes" id="UP000539372"/>
    </source>
</evidence>
<evidence type="ECO:0000256" key="3">
    <source>
        <dbReference type="ARBA" id="ARBA00023163"/>
    </source>
</evidence>
<evidence type="ECO:0000313" key="6">
    <source>
        <dbReference type="EMBL" id="NMM46474.1"/>
    </source>
</evidence>
<gene>
    <name evidence="6" type="ORF">HH303_18430</name>
</gene>
<dbReference type="InterPro" id="IPR009057">
    <property type="entry name" value="Homeodomain-like_sf"/>
</dbReference>
<dbReference type="InterPro" id="IPR001647">
    <property type="entry name" value="HTH_TetR"/>
</dbReference>
<dbReference type="RefSeq" id="WP_169626873.1">
    <property type="nucleotide sequence ID" value="NZ_JABBNT010000006.1"/>
</dbReference>